<keyword evidence="2" id="KW-1185">Reference proteome</keyword>
<sequence length="134" mass="15517">MIKRIVLDFGTLEFHGNVAIGIINEGIDLTQEQESEIFSFCQQQFGDENFAYISHRINSYSFNPFMHKEVANLQDGLQAYAVVAKTPAQRLSFAIEKLFFKKPCGFFLSMEDALEWSRQHLKTRSNIQAFRRSK</sequence>
<name>A0A4S3LZ33_9FLAO</name>
<dbReference type="Proteomes" id="UP000305939">
    <property type="component" value="Unassembled WGS sequence"/>
</dbReference>
<dbReference type="RefSeq" id="WP_136336766.1">
    <property type="nucleotide sequence ID" value="NZ_QXMP01000003.1"/>
</dbReference>
<accession>A0A4S3LZ33</accession>
<dbReference type="AlphaFoldDB" id="A0A4S3LZ33"/>
<reference evidence="1 2" key="1">
    <citation type="submission" date="2019-04" db="EMBL/GenBank/DDBJ databases">
        <title>Draft genome sequence of Robertkochia marina CC-AMO-30D.</title>
        <authorList>
            <person name="Hameed A."/>
            <person name="Lin S.-Y."/>
            <person name="Shahina M."/>
            <person name="Lai W.-A."/>
            <person name="Young C.-C."/>
        </authorList>
    </citation>
    <scope>NUCLEOTIDE SEQUENCE [LARGE SCALE GENOMIC DNA]</scope>
    <source>
        <strain evidence="1 2">CC-AMO-30D</strain>
    </source>
</reference>
<dbReference type="OrthoDB" id="1144359at2"/>
<protein>
    <submittedName>
        <fullName evidence="1">STAS/SEC14 domain-containing protein</fullName>
    </submittedName>
</protein>
<organism evidence="1 2">
    <name type="scientific">Robertkochia marina</name>
    <dbReference type="NCBI Taxonomy" id="1227945"/>
    <lineage>
        <taxon>Bacteria</taxon>
        <taxon>Pseudomonadati</taxon>
        <taxon>Bacteroidota</taxon>
        <taxon>Flavobacteriia</taxon>
        <taxon>Flavobacteriales</taxon>
        <taxon>Flavobacteriaceae</taxon>
        <taxon>Robertkochia</taxon>
    </lineage>
</organism>
<evidence type="ECO:0000313" key="2">
    <source>
        <dbReference type="Proteomes" id="UP000305939"/>
    </source>
</evidence>
<comment type="caution">
    <text evidence="1">The sequence shown here is derived from an EMBL/GenBank/DDBJ whole genome shotgun (WGS) entry which is preliminary data.</text>
</comment>
<dbReference type="EMBL" id="SSMC01000003">
    <property type="protein sequence ID" value="THD66696.1"/>
    <property type="molecule type" value="Genomic_DNA"/>
</dbReference>
<evidence type="ECO:0000313" key="1">
    <source>
        <dbReference type="EMBL" id="THD66696.1"/>
    </source>
</evidence>
<proteinExistence type="predicted"/>
<gene>
    <name evidence="1" type="ORF">E7Z59_12995</name>
</gene>